<dbReference type="GO" id="GO:0016020">
    <property type="term" value="C:membrane"/>
    <property type="evidence" value="ECO:0007669"/>
    <property type="project" value="UniProtKB-SubCell"/>
</dbReference>
<feature type="transmembrane region" description="Helical" evidence="6">
    <location>
        <begin position="187"/>
        <end position="212"/>
    </location>
</feature>
<feature type="domain" description="TLC" evidence="7">
    <location>
        <begin position="25"/>
        <end position="217"/>
    </location>
</feature>
<dbReference type="KEGG" id="obi:106883079"/>
<evidence type="ECO:0000259" key="7">
    <source>
        <dbReference type="PROSITE" id="PS50922"/>
    </source>
</evidence>
<proteinExistence type="predicted"/>
<reference evidence="8" key="1">
    <citation type="submission" date="2015-07" db="EMBL/GenBank/DDBJ databases">
        <title>MeaNS - Measles Nucleotide Surveillance Program.</title>
        <authorList>
            <person name="Tran T."/>
            <person name="Druce J."/>
        </authorList>
    </citation>
    <scope>NUCLEOTIDE SEQUENCE</scope>
    <source>
        <strain evidence="8">UCB-OBI-ISO-001</strain>
        <tissue evidence="8">Gonad</tissue>
    </source>
</reference>
<protein>
    <recommendedName>
        <fullName evidence="7">TLC domain-containing protein</fullName>
    </recommendedName>
</protein>
<dbReference type="InterPro" id="IPR006634">
    <property type="entry name" value="TLC-dom"/>
</dbReference>
<evidence type="ECO:0000256" key="1">
    <source>
        <dbReference type="ARBA" id="ARBA00004141"/>
    </source>
</evidence>
<evidence type="ECO:0000313" key="8">
    <source>
        <dbReference type="EMBL" id="KOF63807.1"/>
    </source>
</evidence>
<evidence type="ECO:0000256" key="5">
    <source>
        <dbReference type="PROSITE-ProRule" id="PRU00205"/>
    </source>
</evidence>
<keyword evidence="4 5" id="KW-0472">Membrane</keyword>
<keyword evidence="2 5" id="KW-0812">Transmembrane</keyword>
<feature type="transmembrane region" description="Helical" evidence="6">
    <location>
        <begin position="35"/>
        <end position="57"/>
    </location>
</feature>
<dbReference type="InterPro" id="IPR042512">
    <property type="entry name" value="TLCD5"/>
</dbReference>
<feature type="transmembrane region" description="Helical" evidence="6">
    <location>
        <begin position="69"/>
        <end position="91"/>
    </location>
</feature>
<name>A0A0L8FIW3_OCTBM</name>
<feature type="transmembrane region" description="Helical" evidence="6">
    <location>
        <begin position="158"/>
        <end position="180"/>
    </location>
</feature>
<dbReference type="PANTHER" id="PTHR31898:SF1">
    <property type="entry name" value="TLC DOMAIN-CONTAINING PROTEIN 5"/>
    <property type="match status" value="1"/>
</dbReference>
<dbReference type="EMBL" id="KQ430678">
    <property type="protein sequence ID" value="KOF63807.1"/>
    <property type="molecule type" value="Genomic_DNA"/>
</dbReference>
<accession>A0A0L8FIW3</accession>
<dbReference type="OrthoDB" id="506011at2759"/>
<evidence type="ECO:0000256" key="6">
    <source>
        <dbReference type="SAM" id="Phobius"/>
    </source>
</evidence>
<evidence type="ECO:0000256" key="3">
    <source>
        <dbReference type="ARBA" id="ARBA00022989"/>
    </source>
</evidence>
<dbReference type="PROSITE" id="PS50922">
    <property type="entry name" value="TLC"/>
    <property type="match status" value="1"/>
</dbReference>
<evidence type="ECO:0000256" key="2">
    <source>
        <dbReference type="ARBA" id="ARBA00022692"/>
    </source>
</evidence>
<keyword evidence="3 6" id="KW-1133">Transmembrane helix</keyword>
<feature type="transmembrane region" description="Helical" evidence="6">
    <location>
        <begin position="6"/>
        <end position="23"/>
    </location>
</feature>
<dbReference type="AlphaFoldDB" id="A0A0L8FIW3"/>
<evidence type="ECO:0000256" key="4">
    <source>
        <dbReference type="ARBA" id="ARBA00023136"/>
    </source>
</evidence>
<dbReference type="Pfam" id="PF03798">
    <property type="entry name" value="TRAM_LAG1_CLN8"/>
    <property type="match status" value="1"/>
</dbReference>
<organism evidence="8">
    <name type="scientific">Octopus bimaculoides</name>
    <name type="common">California two-spotted octopus</name>
    <dbReference type="NCBI Taxonomy" id="37653"/>
    <lineage>
        <taxon>Eukaryota</taxon>
        <taxon>Metazoa</taxon>
        <taxon>Spiralia</taxon>
        <taxon>Lophotrochozoa</taxon>
        <taxon>Mollusca</taxon>
        <taxon>Cephalopoda</taxon>
        <taxon>Coleoidea</taxon>
        <taxon>Octopodiformes</taxon>
        <taxon>Octopoda</taxon>
        <taxon>Incirrata</taxon>
        <taxon>Octopodidae</taxon>
        <taxon>Octopus</taxon>
    </lineage>
</organism>
<dbReference type="SMART" id="SM00724">
    <property type="entry name" value="TLC"/>
    <property type="match status" value="1"/>
</dbReference>
<dbReference type="PANTHER" id="PTHR31898">
    <property type="entry name" value="TRANSMEMBRANE PROTEIN 136"/>
    <property type="match status" value="1"/>
</dbReference>
<sequence>MLTQVVLTSSLWTSLYCFVCYFWRSKSYEWSCRSVSLLHALLITSLSYYCTFIQGPWPFTDAGGPNTSFQESIAIISVGYFIFDFFWCLYFQTDGQTMLCHHFVSIIALAICLITGSYGTEIVATIFGSEISNPFLQCRWFLKYSGNRDTAIADLVDAAFIFTFTYVRIVVGSNLLYCYLSMPHIPIFMRVASVTFYLISWAFWITILKFGYRKCLRKYQNFKNITKIDQVNSGISYPKDHSLLCSKSHQN</sequence>
<comment type="subcellular location">
    <subcellularLocation>
        <location evidence="1">Membrane</location>
        <topology evidence="1">Multi-pass membrane protein</topology>
    </subcellularLocation>
</comment>
<dbReference type="OMA" id="CEMASPK"/>
<feature type="transmembrane region" description="Helical" evidence="6">
    <location>
        <begin position="103"/>
        <end position="127"/>
    </location>
</feature>
<gene>
    <name evidence="8" type="ORF">OCBIM_22018390mg</name>
</gene>